<feature type="compositionally biased region" description="Basic and acidic residues" evidence="1">
    <location>
        <begin position="36"/>
        <end position="51"/>
    </location>
</feature>
<keyword evidence="3" id="KW-1185">Reference proteome</keyword>
<dbReference type="EMBL" id="FMBL01000002">
    <property type="protein sequence ID" value="SCC79854.1"/>
    <property type="molecule type" value="Genomic_DNA"/>
</dbReference>
<gene>
    <name evidence="2" type="ORF">GA0061077_0858</name>
</gene>
<feature type="region of interest" description="Disordered" evidence="1">
    <location>
        <begin position="32"/>
        <end position="51"/>
    </location>
</feature>
<sequence>MAYDSQRRSPRGHKRVVRAGAERFDIDGVEVDASDSDVRSSKQSEDDSRILRELPPHWGIFSERDC</sequence>
<evidence type="ECO:0000256" key="1">
    <source>
        <dbReference type="SAM" id="MobiDB-lite"/>
    </source>
</evidence>
<dbReference type="STRING" id="1505727.GA0061077_0858"/>
<accession>A0A1C4H4E6</accession>
<reference evidence="3" key="1">
    <citation type="submission" date="2016-08" db="EMBL/GenBank/DDBJ databases">
        <authorList>
            <person name="Varghese N."/>
            <person name="Submissions Spin"/>
        </authorList>
    </citation>
    <scope>NUCLEOTIDE SEQUENCE [LARGE SCALE GENOMIC DNA]</scope>
    <source>
        <strain evidence="3">R-52791</strain>
    </source>
</reference>
<proteinExistence type="predicted"/>
<evidence type="ECO:0000313" key="3">
    <source>
        <dbReference type="Proteomes" id="UP000242610"/>
    </source>
</evidence>
<organism evidence="2 3">
    <name type="scientific">Bifidobacterium commune</name>
    <dbReference type="NCBI Taxonomy" id="1505727"/>
    <lineage>
        <taxon>Bacteria</taxon>
        <taxon>Bacillati</taxon>
        <taxon>Actinomycetota</taxon>
        <taxon>Actinomycetes</taxon>
        <taxon>Bifidobacteriales</taxon>
        <taxon>Bifidobacteriaceae</taxon>
        <taxon>Bifidobacterium</taxon>
    </lineage>
</organism>
<protein>
    <submittedName>
        <fullName evidence="2">Uncharacterized protein</fullName>
    </submittedName>
</protein>
<dbReference type="Proteomes" id="UP000242610">
    <property type="component" value="Unassembled WGS sequence"/>
</dbReference>
<dbReference type="AlphaFoldDB" id="A0A1C4H4E6"/>
<dbReference type="RefSeq" id="WP_407640889.1">
    <property type="nucleotide sequence ID" value="NZ_FMBL01000002.1"/>
</dbReference>
<name>A0A1C4H4E6_9BIFI</name>
<evidence type="ECO:0000313" key="2">
    <source>
        <dbReference type="EMBL" id="SCC79854.1"/>
    </source>
</evidence>